<proteinExistence type="inferred from homology"/>
<dbReference type="GO" id="GO:0006412">
    <property type="term" value="P:translation"/>
    <property type="evidence" value="ECO:0007669"/>
    <property type="project" value="UniProtKB-UniRule"/>
</dbReference>
<feature type="binding site" evidence="2">
    <location>
        <position position="145"/>
    </location>
    <ligand>
        <name>Fe cation</name>
        <dbReference type="ChEBI" id="CHEBI:24875"/>
    </ligand>
</feature>
<dbReference type="EMBL" id="JACWUN010000007">
    <property type="protein sequence ID" value="MBD1400516.1"/>
    <property type="molecule type" value="Genomic_DNA"/>
</dbReference>
<dbReference type="SUPFAM" id="SSF56420">
    <property type="entry name" value="Peptide deformylase"/>
    <property type="match status" value="1"/>
</dbReference>
<comment type="catalytic activity">
    <reaction evidence="2">
        <text>N-terminal N-formyl-L-methionyl-[peptide] + H2O = N-terminal L-methionyl-[peptide] + formate</text>
        <dbReference type="Rhea" id="RHEA:24420"/>
        <dbReference type="Rhea" id="RHEA-COMP:10639"/>
        <dbReference type="Rhea" id="RHEA-COMP:10640"/>
        <dbReference type="ChEBI" id="CHEBI:15377"/>
        <dbReference type="ChEBI" id="CHEBI:15740"/>
        <dbReference type="ChEBI" id="CHEBI:49298"/>
        <dbReference type="ChEBI" id="CHEBI:64731"/>
        <dbReference type="EC" id="3.5.1.88"/>
    </reaction>
</comment>
<evidence type="ECO:0000256" key="2">
    <source>
        <dbReference type="HAMAP-Rule" id="MF_00163"/>
    </source>
</evidence>
<dbReference type="InterPro" id="IPR023635">
    <property type="entry name" value="Peptide_deformylase"/>
</dbReference>
<gene>
    <name evidence="2 3" type="primary">def</name>
    <name evidence="3" type="ORF">ICT70_07515</name>
</gene>
<dbReference type="PANTHER" id="PTHR10458">
    <property type="entry name" value="PEPTIDE DEFORMYLASE"/>
    <property type="match status" value="1"/>
</dbReference>
<comment type="cofactor">
    <cofactor evidence="2">
        <name>Fe(2+)</name>
        <dbReference type="ChEBI" id="CHEBI:29033"/>
    </cofactor>
    <text evidence="2">Binds 1 Fe(2+) ion.</text>
</comment>
<dbReference type="PANTHER" id="PTHR10458:SF22">
    <property type="entry name" value="PEPTIDE DEFORMYLASE"/>
    <property type="match status" value="1"/>
</dbReference>
<organism evidence="3 4">
    <name type="scientific">Pelovirga terrestris</name>
    <dbReference type="NCBI Taxonomy" id="2771352"/>
    <lineage>
        <taxon>Bacteria</taxon>
        <taxon>Pseudomonadati</taxon>
        <taxon>Thermodesulfobacteriota</taxon>
        <taxon>Desulfuromonadia</taxon>
        <taxon>Geobacterales</taxon>
        <taxon>Geobacteraceae</taxon>
        <taxon>Pelovirga</taxon>
    </lineage>
</organism>
<dbReference type="Proteomes" id="UP000632828">
    <property type="component" value="Unassembled WGS sequence"/>
</dbReference>
<dbReference type="Pfam" id="PF01327">
    <property type="entry name" value="Pep_deformylase"/>
    <property type="match status" value="1"/>
</dbReference>
<dbReference type="GO" id="GO:0042586">
    <property type="term" value="F:peptide deformylase activity"/>
    <property type="evidence" value="ECO:0007669"/>
    <property type="project" value="UniProtKB-UniRule"/>
</dbReference>
<dbReference type="PRINTS" id="PR01576">
    <property type="entry name" value="PDEFORMYLASE"/>
</dbReference>
<dbReference type="EC" id="3.5.1.88" evidence="2"/>
<keyword evidence="2" id="KW-0408">Iron</keyword>
<dbReference type="CDD" id="cd00487">
    <property type="entry name" value="Pep_deformylase"/>
    <property type="match status" value="1"/>
</dbReference>
<dbReference type="Gene3D" id="3.90.45.10">
    <property type="entry name" value="Peptide deformylase"/>
    <property type="match status" value="1"/>
</dbReference>
<dbReference type="AlphaFoldDB" id="A0A8J6UR35"/>
<protein>
    <recommendedName>
        <fullName evidence="2">Peptide deformylase</fullName>
        <shortName evidence="2">PDF</shortName>
        <ecNumber evidence="2">3.5.1.88</ecNumber>
    </recommendedName>
    <alternativeName>
        <fullName evidence="2">Polypeptide deformylase</fullName>
    </alternativeName>
</protein>
<evidence type="ECO:0000313" key="4">
    <source>
        <dbReference type="Proteomes" id="UP000632828"/>
    </source>
</evidence>
<reference evidence="3" key="1">
    <citation type="submission" date="2020-09" db="EMBL/GenBank/DDBJ databases">
        <title>Pelobacter alkaliphilus sp. nov., a novel anaerobic arsenate-reducing bacterium from terrestrial mud volcano.</title>
        <authorList>
            <person name="Khomyakova M.A."/>
            <person name="Merkel A.Y."/>
            <person name="Slobodkin A.I."/>
        </authorList>
    </citation>
    <scope>NUCLEOTIDE SEQUENCE</scope>
    <source>
        <strain evidence="3">M08fum</strain>
    </source>
</reference>
<feature type="binding site" evidence="2">
    <location>
        <position position="141"/>
    </location>
    <ligand>
        <name>Fe cation</name>
        <dbReference type="ChEBI" id="CHEBI:24875"/>
    </ligand>
</feature>
<keyword evidence="2" id="KW-0648">Protein biosynthesis</keyword>
<name>A0A8J6UR35_9BACT</name>
<comment type="function">
    <text evidence="2">Removes the formyl group from the N-terminal Met of newly synthesized proteins. Requires at least a dipeptide for an efficient rate of reaction. N-terminal L-methionine is a prerequisite for activity but the enzyme has broad specificity at other positions.</text>
</comment>
<comment type="caution">
    <text evidence="3">The sequence shown here is derived from an EMBL/GenBank/DDBJ whole genome shotgun (WGS) entry which is preliminary data.</text>
</comment>
<dbReference type="RefSeq" id="WP_191155113.1">
    <property type="nucleotide sequence ID" value="NZ_JACWUN010000007.1"/>
</dbReference>
<accession>A0A8J6UR35</accession>
<keyword evidence="4" id="KW-1185">Reference proteome</keyword>
<dbReference type="PIRSF" id="PIRSF004749">
    <property type="entry name" value="Pep_def"/>
    <property type="match status" value="1"/>
</dbReference>
<keyword evidence="2 3" id="KW-0378">Hydrolase</keyword>
<comment type="similarity">
    <text evidence="1 2">Belongs to the polypeptide deformylase family.</text>
</comment>
<dbReference type="NCBIfam" id="NF001159">
    <property type="entry name" value="PRK00150.1-3"/>
    <property type="match status" value="1"/>
</dbReference>
<dbReference type="GO" id="GO:0046872">
    <property type="term" value="F:metal ion binding"/>
    <property type="evidence" value="ECO:0007669"/>
    <property type="project" value="UniProtKB-KW"/>
</dbReference>
<feature type="binding site" evidence="2">
    <location>
        <position position="99"/>
    </location>
    <ligand>
        <name>Fe cation</name>
        <dbReference type="ChEBI" id="CHEBI:24875"/>
    </ligand>
</feature>
<dbReference type="HAMAP" id="MF_00163">
    <property type="entry name" value="Pep_deformylase"/>
    <property type="match status" value="1"/>
</dbReference>
<evidence type="ECO:0000256" key="1">
    <source>
        <dbReference type="ARBA" id="ARBA00010759"/>
    </source>
</evidence>
<sequence length="167" mass="18358">MAVKTVLVYPEPLLKEVSEPIKNFDDSVRNLLQDLVDTMVAAGHSVGIAAPQIGDLRRAVVVDVSGSKLGKKQGNHGLMQMVNPEIIEQEGSCEAREGCMSVPDYTGNVTRAEAVVVQYQDENNIRCVIRAEGFEAIAIQHEIDHLDGLLFLDRVSSLKTGLFRRKN</sequence>
<feature type="active site" evidence="2">
    <location>
        <position position="142"/>
    </location>
</feature>
<evidence type="ECO:0000313" key="3">
    <source>
        <dbReference type="EMBL" id="MBD1400516.1"/>
    </source>
</evidence>
<dbReference type="NCBIfam" id="TIGR00079">
    <property type="entry name" value="pept_deformyl"/>
    <property type="match status" value="1"/>
</dbReference>
<keyword evidence="2" id="KW-0479">Metal-binding</keyword>
<dbReference type="InterPro" id="IPR036821">
    <property type="entry name" value="Peptide_deformylase_sf"/>
</dbReference>